<name>A0A3A9NZ70_MORCA</name>
<keyword evidence="3" id="KW-1185">Reference proteome</keyword>
<sequence>MSGKIEKTIQTLIEELKSFKNQDLIVMATSDEGKTFNSVKLVSKGFKEQDDGEVVYCALHI</sequence>
<dbReference type="RefSeq" id="WP_003656612.1">
    <property type="nucleotide sequence ID" value="NZ_CP007669.1"/>
</dbReference>
<dbReference type="EMBL" id="RYER01000008">
    <property type="protein sequence ID" value="RUO17312.1"/>
    <property type="molecule type" value="Genomic_DNA"/>
</dbReference>
<proteinExistence type="predicted"/>
<organism evidence="1 4">
    <name type="scientific">Moraxella catarrhalis</name>
    <name type="common">Branhamella catarrhalis</name>
    <dbReference type="NCBI Taxonomy" id="480"/>
    <lineage>
        <taxon>Bacteria</taxon>
        <taxon>Pseudomonadati</taxon>
        <taxon>Pseudomonadota</taxon>
        <taxon>Gammaproteobacteria</taxon>
        <taxon>Moraxellales</taxon>
        <taxon>Moraxellaceae</taxon>
        <taxon>Moraxella</taxon>
    </lineage>
</organism>
<dbReference type="Proteomes" id="UP000280228">
    <property type="component" value="Chromosome"/>
</dbReference>
<evidence type="ECO:0000313" key="1">
    <source>
        <dbReference type="EMBL" id="AZQ93451.1"/>
    </source>
</evidence>
<protein>
    <submittedName>
        <fullName evidence="1">Uncharacterized protein</fullName>
    </submittedName>
</protein>
<accession>A0A3A9NZ70</accession>
<evidence type="ECO:0000313" key="4">
    <source>
        <dbReference type="Proteomes" id="UP000280228"/>
    </source>
</evidence>
<dbReference type="Proteomes" id="UP000268436">
    <property type="component" value="Unassembled WGS sequence"/>
</dbReference>
<dbReference type="GeneID" id="66585805"/>
<gene>
    <name evidence="1" type="ORF">EJK53_0828</name>
    <name evidence="2" type="ORF">EJK54_0718</name>
</gene>
<evidence type="ECO:0000313" key="2">
    <source>
        <dbReference type="EMBL" id="RUO17312.1"/>
    </source>
</evidence>
<evidence type="ECO:0000313" key="3">
    <source>
        <dbReference type="Proteomes" id="UP000268436"/>
    </source>
</evidence>
<dbReference type="AlphaFoldDB" id="A0A3A9NZ70"/>
<reference evidence="3 4" key="1">
    <citation type="submission" date="2018-12" db="EMBL/GenBank/DDBJ databases">
        <title>Persistence of Moraxella catarrhalis in Chronic Obstructive Pulmonary Disease and Regulation of the Hag/MID Adhesin.</title>
        <authorList>
            <person name="Murphy T."/>
            <person name="Zhao X."/>
            <person name="Vyas G."/>
            <person name="Aluvathingal J."/>
            <person name="Nadendla S."/>
            <person name="Tallon L."/>
            <person name="Tettelin H."/>
        </authorList>
    </citation>
    <scope>NUCLEOTIDE SEQUENCE [LARGE SCALE GENOMIC DNA]</scope>
    <source>
        <strain evidence="2 3">173P27B1</strain>
        <strain evidence="1 4">46P58B1</strain>
    </source>
</reference>
<dbReference type="EMBL" id="CP034662">
    <property type="protein sequence ID" value="AZQ93451.1"/>
    <property type="molecule type" value="Genomic_DNA"/>
</dbReference>